<evidence type="ECO:0000256" key="5">
    <source>
        <dbReference type="SAM" id="MobiDB-lite"/>
    </source>
</evidence>
<keyword evidence="3" id="KW-0964">Secreted</keyword>
<dbReference type="InterPro" id="IPR001534">
    <property type="entry name" value="Transthyretin-like"/>
</dbReference>
<feature type="compositionally biased region" description="Basic and acidic residues" evidence="5">
    <location>
        <begin position="271"/>
        <end position="285"/>
    </location>
</feature>
<dbReference type="PANTHER" id="PTHR21700">
    <property type="entry name" value="TRANSTHYRETIN-LIKE FAMILY PROTEIN-RELATED"/>
    <property type="match status" value="1"/>
</dbReference>
<feature type="chain" id="PRO_5043135116" evidence="6">
    <location>
        <begin position="21"/>
        <end position="512"/>
    </location>
</feature>
<dbReference type="GO" id="GO:0005576">
    <property type="term" value="C:extracellular region"/>
    <property type="evidence" value="ECO:0007669"/>
    <property type="project" value="UniProtKB-SubCell"/>
</dbReference>
<comment type="similarity">
    <text evidence="2">Belongs to the nematode transthyretin-like family.</text>
</comment>
<gene>
    <name evidence="7" type="ORF">ACOC_LOCUS7596</name>
</gene>
<organism evidence="9">
    <name type="scientific">Angiostrongylus costaricensis</name>
    <name type="common">Nematode worm</name>
    <dbReference type="NCBI Taxonomy" id="334426"/>
    <lineage>
        <taxon>Eukaryota</taxon>
        <taxon>Metazoa</taxon>
        <taxon>Ecdysozoa</taxon>
        <taxon>Nematoda</taxon>
        <taxon>Chromadorea</taxon>
        <taxon>Rhabditida</taxon>
        <taxon>Rhabditina</taxon>
        <taxon>Rhabditomorpha</taxon>
        <taxon>Strongyloidea</taxon>
        <taxon>Metastrongylidae</taxon>
        <taxon>Angiostrongylus</taxon>
    </lineage>
</organism>
<dbReference type="WBParaSite" id="ACOC_0000759501-mRNA-1">
    <property type="protein sequence ID" value="ACOC_0000759501-mRNA-1"/>
    <property type="gene ID" value="ACOC_0000759501"/>
</dbReference>
<evidence type="ECO:0000313" key="7">
    <source>
        <dbReference type="EMBL" id="VDM59181.1"/>
    </source>
</evidence>
<protein>
    <submittedName>
        <fullName evidence="9">Transthyretin-like family protein</fullName>
    </submittedName>
</protein>
<dbReference type="OrthoDB" id="5875941at2759"/>
<name>A0A158PII2_ANGCS</name>
<feature type="region of interest" description="Disordered" evidence="5">
    <location>
        <begin position="325"/>
        <end position="359"/>
    </location>
</feature>
<keyword evidence="8" id="KW-1185">Reference proteome</keyword>
<evidence type="ECO:0000256" key="1">
    <source>
        <dbReference type="ARBA" id="ARBA00004613"/>
    </source>
</evidence>
<dbReference type="GO" id="GO:0009986">
    <property type="term" value="C:cell surface"/>
    <property type="evidence" value="ECO:0007669"/>
    <property type="project" value="InterPro"/>
</dbReference>
<dbReference type="Pfam" id="PF01060">
    <property type="entry name" value="TTR-52"/>
    <property type="match status" value="1"/>
</dbReference>
<dbReference type="InterPro" id="IPR038479">
    <property type="entry name" value="Transthyretin-like_sf"/>
</dbReference>
<comment type="subcellular location">
    <subcellularLocation>
        <location evidence="1">Secreted</location>
    </subcellularLocation>
</comment>
<accession>A0A158PII2</accession>
<feature type="region of interest" description="Disordered" evidence="5">
    <location>
        <begin position="373"/>
        <end position="435"/>
    </location>
</feature>
<dbReference type="STRING" id="334426.A0A158PII2"/>
<evidence type="ECO:0000313" key="9">
    <source>
        <dbReference type="WBParaSite" id="ACOC_0000759501-mRNA-1"/>
    </source>
</evidence>
<evidence type="ECO:0000256" key="3">
    <source>
        <dbReference type="ARBA" id="ARBA00022525"/>
    </source>
</evidence>
<sequence>MAICQISVSCLLSLPLLVFGTFREQSVAVKGIVNCRGIRQPGAFVQLYDEDIIPVMDSDDLLGSTTADELGVFCVRGYTTEISAIEPYIYIEHNCGYEGLNKKHFFIRTIPPEFIMEGNFSKKTFHMGDIELLTKDAPVQQFERRVLIHHPHRHHHYHHLRHHHQHQHPYYYGKTTLQEQIIQCIPHYVAYRDYYERVVVNGATAYNKTKVEEQAWKEMGEVTRPSHVLEQNETRSFKSEAHLESRSEIHMTDTETREHETRGPQAPLKSAEAKQQELEEQEREKYTRLDMGRRVEEEGLREAEKRKRLDEEKRIVEARIREEQLRKEEEKRRNEEARFREQQLKEEEEMRKLEEERRRIQEERMEIEKQRLKEEEEIRKEKESRYEEERRKEEERRREEAKLREEERRKEEEQRRQEERRRDDERRKEMEARREEHMRRIEEFRRLEEQRRLEVTKFEEERRQWKEKMKEEEKALKKKIETMCSRDAAIRTAEARVKYSDGVDPCDDIKEF</sequence>
<keyword evidence="4 6" id="KW-0732">Signal</keyword>
<dbReference type="EMBL" id="UYYA01004055">
    <property type="protein sequence ID" value="VDM59181.1"/>
    <property type="molecule type" value="Genomic_DNA"/>
</dbReference>
<dbReference type="OMA" id="RHEYVED"/>
<reference evidence="9" key="1">
    <citation type="submission" date="2016-04" db="UniProtKB">
        <authorList>
            <consortium name="WormBaseParasite"/>
        </authorList>
    </citation>
    <scope>IDENTIFICATION</scope>
</reference>
<dbReference type="PANTHER" id="PTHR21700:SF54">
    <property type="entry name" value="TRANSTHYRETIN-LIKE FAMILY PROTEIN"/>
    <property type="match status" value="1"/>
</dbReference>
<evidence type="ECO:0000256" key="2">
    <source>
        <dbReference type="ARBA" id="ARBA00010112"/>
    </source>
</evidence>
<dbReference type="Gene3D" id="2.60.40.3330">
    <property type="match status" value="1"/>
</dbReference>
<reference evidence="7 8" key="2">
    <citation type="submission" date="2018-11" db="EMBL/GenBank/DDBJ databases">
        <authorList>
            <consortium name="Pathogen Informatics"/>
        </authorList>
    </citation>
    <scope>NUCLEOTIDE SEQUENCE [LARGE SCALE GENOMIC DNA]</scope>
    <source>
        <strain evidence="7 8">Costa Rica</strain>
    </source>
</reference>
<feature type="region of interest" description="Disordered" evidence="5">
    <location>
        <begin position="233"/>
        <end position="285"/>
    </location>
</feature>
<evidence type="ECO:0000313" key="8">
    <source>
        <dbReference type="Proteomes" id="UP000267027"/>
    </source>
</evidence>
<dbReference type="Proteomes" id="UP000267027">
    <property type="component" value="Unassembled WGS sequence"/>
</dbReference>
<evidence type="ECO:0000256" key="6">
    <source>
        <dbReference type="SAM" id="SignalP"/>
    </source>
</evidence>
<feature type="signal peptide" evidence="6">
    <location>
        <begin position="1"/>
        <end position="20"/>
    </location>
</feature>
<dbReference type="AlphaFoldDB" id="A0A158PII2"/>
<evidence type="ECO:0000256" key="4">
    <source>
        <dbReference type="ARBA" id="ARBA00022729"/>
    </source>
</evidence>
<feature type="compositionally biased region" description="Basic and acidic residues" evidence="5">
    <location>
        <begin position="233"/>
        <end position="262"/>
    </location>
</feature>
<proteinExistence type="inferred from homology"/>